<evidence type="ECO:0000256" key="2">
    <source>
        <dbReference type="ARBA" id="ARBA00008779"/>
    </source>
</evidence>
<dbReference type="GO" id="GO:0005539">
    <property type="term" value="F:glycosaminoglycan binding"/>
    <property type="evidence" value="ECO:0007669"/>
    <property type="project" value="TreeGrafter"/>
</dbReference>
<dbReference type="Gene3D" id="3.40.720.10">
    <property type="entry name" value="Alkaline Phosphatase, subunit A"/>
    <property type="match status" value="1"/>
</dbReference>
<dbReference type="Pfam" id="PF00884">
    <property type="entry name" value="Sulfatase"/>
    <property type="match status" value="1"/>
</dbReference>
<dbReference type="InterPro" id="IPR017850">
    <property type="entry name" value="Alkaline_phosphatase_core_sf"/>
</dbReference>
<dbReference type="PANTHER" id="PTHR43108:SF8">
    <property type="entry name" value="SD21168P"/>
    <property type="match status" value="1"/>
</dbReference>
<keyword evidence="5" id="KW-0325">Glycoprotein</keyword>
<dbReference type="AlphaFoldDB" id="A0AAV2QYS7"/>
<protein>
    <recommendedName>
        <fullName evidence="6">Sulfatase N-terminal domain-containing protein</fullName>
    </recommendedName>
</protein>
<comment type="cofactor">
    <cofactor evidence="1">
        <name>Ca(2+)</name>
        <dbReference type="ChEBI" id="CHEBI:29108"/>
    </cofactor>
</comment>
<keyword evidence="8" id="KW-1185">Reference proteome</keyword>
<name>A0AAV2QYS7_MEGNR</name>
<evidence type="ECO:0000313" key="7">
    <source>
        <dbReference type="EMBL" id="CAL4103345.1"/>
    </source>
</evidence>
<organism evidence="7 8">
    <name type="scientific">Meganyctiphanes norvegica</name>
    <name type="common">Northern krill</name>
    <name type="synonym">Thysanopoda norvegica</name>
    <dbReference type="NCBI Taxonomy" id="48144"/>
    <lineage>
        <taxon>Eukaryota</taxon>
        <taxon>Metazoa</taxon>
        <taxon>Ecdysozoa</taxon>
        <taxon>Arthropoda</taxon>
        <taxon>Crustacea</taxon>
        <taxon>Multicrustacea</taxon>
        <taxon>Malacostraca</taxon>
        <taxon>Eumalacostraca</taxon>
        <taxon>Eucarida</taxon>
        <taxon>Euphausiacea</taxon>
        <taxon>Euphausiidae</taxon>
        <taxon>Meganyctiphanes</taxon>
    </lineage>
</organism>
<dbReference type="Proteomes" id="UP001497623">
    <property type="component" value="Unassembled WGS sequence"/>
</dbReference>
<reference evidence="7 8" key="1">
    <citation type="submission" date="2024-05" db="EMBL/GenBank/DDBJ databases">
        <authorList>
            <person name="Wallberg A."/>
        </authorList>
    </citation>
    <scope>NUCLEOTIDE SEQUENCE [LARGE SCALE GENOMIC DNA]</scope>
</reference>
<dbReference type="PANTHER" id="PTHR43108">
    <property type="entry name" value="N-ACETYLGLUCOSAMINE-6-SULFATASE FAMILY MEMBER"/>
    <property type="match status" value="1"/>
</dbReference>
<evidence type="ECO:0000256" key="5">
    <source>
        <dbReference type="ARBA" id="ARBA00023180"/>
    </source>
</evidence>
<proteinExistence type="inferred from homology"/>
<evidence type="ECO:0000256" key="1">
    <source>
        <dbReference type="ARBA" id="ARBA00001913"/>
    </source>
</evidence>
<dbReference type="PROSITE" id="PS00149">
    <property type="entry name" value="SULFATASE_2"/>
    <property type="match status" value="1"/>
</dbReference>
<dbReference type="InterPro" id="IPR024607">
    <property type="entry name" value="Sulfatase_CS"/>
</dbReference>
<dbReference type="GO" id="GO:0008449">
    <property type="term" value="F:N-acetylglucosamine-6-sulfatase activity"/>
    <property type="evidence" value="ECO:0007669"/>
    <property type="project" value="TreeGrafter"/>
</dbReference>
<evidence type="ECO:0000256" key="4">
    <source>
        <dbReference type="ARBA" id="ARBA00022801"/>
    </source>
</evidence>
<evidence type="ECO:0000259" key="6">
    <source>
        <dbReference type="Pfam" id="PF00884"/>
    </source>
</evidence>
<evidence type="ECO:0000256" key="3">
    <source>
        <dbReference type="ARBA" id="ARBA00022729"/>
    </source>
</evidence>
<keyword evidence="4" id="KW-0378">Hydrolase</keyword>
<dbReference type="EMBL" id="CAXKWB010012104">
    <property type="protein sequence ID" value="CAL4103345.1"/>
    <property type="molecule type" value="Genomic_DNA"/>
</dbReference>
<feature type="non-terminal residue" evidence="7">
    <location>
        <position position="1"/>
    </location>
</feature>
<sequence>FLCISRSSLLTGQYIHNHGAINNSISGECSGHGWQAGPEKETFAVHFQEGGYTTMYAGKYLNQYGIPEVGGVEHIPPGWDSWVGLVGNSKYYNYKLSVNGTMEAHGDDYETDYLTNIIRKKAFDFLDNVNDDQPFFMMLSTPASHHPFDYEPKYASNFTERSAPRTPNFNIPNGLDKPWLLRQGVQPLPDDV</sequence>
<evidence type="ECO:0000313" key="8">
    <source>
        <dbReference type="Proteomes" id="UP001497623"/>
    </source>
</evidence>
<dbReference type="InterPro" id="IPR000917">
    <property type="entry name" value="Sulfatase_N"/>
</dbReference>
<accession>A0AAV2QYS7</accession>
<feature type="domain" description="Sulfatase N-terminal" evidence="6">
    <location>
        <begin position="5"/>
        <end position="163"/>
    </location>
</feature>
<keyword evidence="3" id="KW-0732">Signal</keyword>
<gene>
    <name evidence="7" type="ORF">MNOR_LOCUS17538</name>
</gene>
<feature type="non-terminal residue" evidence="7">
    <location>
        <position position="192"/>
    </location>
</feature>
<comment type="caution">
    <text evidence="7">The sequence shown here is derived from an EMBL/GenBank/DDBJ whole genome shotgun (WGS) entry which is preliminary data.</text>
</comment>
<comment type="similarity">
    <text evidence="2">Belongs to the sulfatase family.</text>
</comment>
<dbReference type="SUPFAM" id="SSF53649">
    <property type="entry name" value="Alkaline phosphatase-like"/>
    <property type="match status" value="1"/>
</dbReference>